<evidence type="ECO:0000313" key="1">
    <source>
        <dbReference type="EMBL" id="CAK6596508.1"/>
    </source>
</evidence>
<accession>A0AAV1MEN4</accession>
<sequence length="44" mass="5262">MVYLINDRLTTAYIGYIKQTVKERYFLLLNVSQVIYLVNTKLLH</sequence>
<gene>
    <name evidence="1" type="ORF">K44PH129C1_LOCUS13</name>
</gene>
<dbReference type="EMBL" id="OY978837">
    <property type="protein sequence ID" value="CAK6596508.1"/>
    <property type="molecule type" value="Genomic_DNA"/>
</dbReference>
<evidence type="ECO:0000313" key="2">
    <source>
        <dbReference type="Proteomes" id="UP001497442"/>
    </source>
</evidence>
<name>A0AAV1MEN4_9CAUD</name>
<keyword evidence="2" id="KW-1185">Reference proteome</keyword>
<reference evidence="1 2" key="1">
    <citation type="submission" date="2023-10" db="EMBL/GenBank/DDBJ databases">
        <authorList>
            <person name="Robby Concha-Eloko"/>
            <person name="Pilar Barberan- Martinez"/>
            <person name="Rafael Sanjuan"/>
            <person name="Pilar Domingo-Calap"/>
        </authorList>
    </citation>
    <scope>NUCLEOTIDE SEQUENCE [LARGE SCALE GENOMIC DNA]</scope>
</reference>
<proteinExistence type="predicted"/>
<dbReference type="Proteomes" id="UP001497442">
    <property type="component" value="Chromosome"/>
</dbReference>
<organism evidence="1 2">
    <name type="scientific">Klebsiella phage vB_Kpl_K44PH129C1</name>
    <dbReference type="NCBI Taxonomy" id="3071657"/>
    <lineage>
        <taxon>Viruses</taxon>
        <taxon>Duplodnaviria</taxon>
        <taxon>Heunggongvirae</taxon>
        <taxon>Uroviricota</taxon>
        <taxon>Caudoviricetes</taxon>
        <taxon>Autographivirales</taxon>
        <taxon>Autosignataviridae</taxon>
        <taxon>Molineuxvirinae</taxon>
        <taxon>Ulipvirus</taxon>
        <taxon>Ulipvirus K44PH129C1</taxon>
    </lineage>
</organism>
<protein>
    <submittedName>
        <fullName evidence="1">Uncharacterized protein</fullName>
    </submittedName>
</protein>